<sequence length="154" mass="17256">MKRSFLAIVLLLAGIFLLAACGKDQSKTYEGDIEGADVITTLTYKGDKLLKQSSILTINYDENGISKSEAEQILDEQEKVFKGVDGVSYKKEIKKDKAIQKIKIDYETDNVKKMTKKLGITGPEKGKDYVNVKDVERAMKKAGFEEKKPLKDND</sequence>
<keyword evidence="1" id="KW-0732">Signal</keyword>
<dbReference type="RefSeq" id="WP_095103598.1">
    <property type="nucleotide sequence ID" value="NZ_BKAR01000010.1"/>
</dbReference>
<comment type="caution">
    <text evidence="2">The sequence shown here is derived from an EMBL/GenBank/DDBJ whole genome shotgun (WGS) entry which is preliminary data.</text>
</comment>
<keyword evidence="3" id="KW-1185">Reference proteome</keyword>
<dbReference type="InterPro" id="IPR009736">
    <property type="entry name" value="DUF1307"/>
</dbReference>
<protein>
    <submittedName>
        <fullName evidence="2">Uncharacterized protein</fullName>
    </submittedName>
</protein>
<evidence type="ECO:0000256" key="1">
    <source>
        <dbReference type="SAM" id="SignalP"/>
    </source>
</evidence>
<dbReference type="PIRSF" id="PIRSF006187">
    <property type="entry name" value="DUF1307"/>
    <property type="match status" value="1"/>
</dbReference>
<dbReference type="PROSITE" id="PS51257">
    <property type="entry name" value="PROKAR_LIPOPROTEIN"/>
    <property type="match status" value="1"/>
</dbReference>
<dbReference type="Pfam" id="PF06998">
    <property type="entry name" value="DUF1307"/>
    <property type="match status" value="1"/>
</dbReference>
<dbReference type="Proteomes" id="UP000321736">
    <property type="component" value="Unassembled WGS sequence"/>
</dbReference>
<dbReference type="AlphaFoldDB" id="A0A239TR28"/>
<dbReference type="SUPFAM" id="SSF160704">
    <property type="entry name" value="YehR-like"/>
    <property type="match status" value="1"/>
</dbReference>
<dbReference type="OrthoDB" id="2410988at2"/>
<name>A0A239TR28_9STAP</name>
<organism evidence="2 3">
    <name type="scientific">Staphylococcus piscifermentans</name>
    <dbReference type="NCBI Taxonomy" id="70258"/>
    <lineage>
        <taxon>Bacteria</taxon>
        <taxon>Bacillati</taxon>
        <taxon>Bacillota</taxon>
        <taxon>Bacilli</taxon>
        <taxon>Bacillales</taxon>
        <taxon>Staphylococcaceae</taxon>
        <taxon>Staphylococcus</taxon>
    </lineage>
</organism>
<dbReference type="EMBL" id="BKAR01000010">
    <property type="protein sequence ID" value="GEP84465.1"/>
    <property type="molecule type" value="Genomic_DNA"/>
</dbReference>
<evidence type="ECO:0000313" key="2">
    <source>
        <dbReference type="EMBL" id="GEP84465.1"/>
    </source>
</evidence>
<dbReference type="InterPro" id="IPR036699">
    <property type="entry name" value="YehR-like_sf"/>
</dbReference>
<evidence type="ECO:0000313" key="3">
    <source>
        <dbReference type="Proteomes" id="UP000321736"/>
    </source>
</evidence>
<proteinExistence type="predicted"/>
<gene>
    <name evidence="2" type="ORF">SPI02_10500</name>
</gene>
<reference evidence="2 3" key="1">
    <citation type="submission" date="2019-07" db="EMBL/GenBank/DDBJ databases">
        <title>Whole genome shotgun sequence of Staphylococcus piscifermentans NBRC 109625.</title>
        <authorList>
            <person name="Hosoyama A."/>
            <person name="Uohara A."/>
            <person name="Ohji S."/>
            <person name="Ichikawa N."/>
        </authorList>
    </citation>
    <scope>NUCLEOTIDE SEQUENCE [LARGE SCALE GENOMIC DNA]</scope>
    <source>
        <strain evidence="2 3">NBRC 109625</strain>
    </source>
</reference>
<accession>A0A239TR28</accession>
<feature type="chain" id="PRO_5038840713" evidence="1">
    <location>
        <begin position="20"/>
        <end position="154"/>
    </location>
</feature>
<feature type="signal peptide" evidence="1">
    <location>
        <begin position="1"/>
        <end position="19"/>
    </location>
</feature>
<dbReference type="Gene3D" id="3.30.1830.10">
    <property type="entry name" value="YehR-like"/>
    <property type="match status" value="1"/>
</dbReference>